<reference evidence="8 11" key="2">
    <citation type="submission" date="2018-08" db="EMBL/GenBank/DDBJ databases">
        <title>Complete genome of the Arcobacter molluscorum type strain LMG 25693.</title>
        <authorList>
            <person name="Miller W.G."/>
            <person name="Yee E."/>
            <person name="Bono J.L."/>
        </authorList>
    </citation>
    <scope>NUCLEOTIDE SEQUENCE [LARGE SCALE GENOMIC DNA]</scope>
    <source>
        <strain evidence="8 11">CECT 7696</strain>
    </source>
</reference>
<evidence type="ECO:0000256" key="4">
    <source>
        <dbReference type="ARBA" id="ARBA00022989"/>
    </source>
</evidence>
<keyword evidence="10" id="KW-1185">Reference proteome</keyword>
<dbReference type="InterPro" id="IPR037185">
    <property type="entry name" value="EmrE-like"/>
</dbReference>
<feature type="domain" description="EamA" evidence="7">
    <location>
        <begin position="10"/>
        <end position="141"/>
    </location>
</feature>
<proteinExistence type="predicted"/>
<dbReference type="Proteomes" id="UP000221222">
    <property type="component" value="Unassembled WGS sequence"/>
</dbReference>
<dbReference type="AlphaFoldDB" id="A0A2G1DL87"/>
<sequence length="298" mass="34083">MLKTNKNIFYILLFLSMFAWGASWVNVKVLSEYINEFQTMFFRFFITALTMVPIIIILKKSFKIDFKTFCLVVITSIALILYMKYFYLGTKYGTASLGGAFVTTLVPINTFLLMAFLGKRKIEKKDTIALIIGAIGVLIMLRIYTFNVSEIFTIHNLYFILASLFWPIVTILSSKSTKISPIVFTFYLYVVTSIINILFFIDIRTISFSEFDFKFWINIFSLSILASTFANTIYFLGISKLGAREVSSFVFFVPMSAIILSAAFLKENINLSIVVGTILTLISISILNNIKIRKKKRL</sequence>
<feature type="transmembrane region" description="Helical" evidence="6">
    <location>
        <begin position="128"/>
        <end position="145"/>
    </location>
</feature>
<comment type="subcellular location">
    <subcellularLocation>
        <location evidence="1">Cell membrane</location>
        <topology evidence="1">Multi-pass membrane protein</topology>
    </subcellularLocation>
</comment>
<dbReference type="SUPFAM" id="SSF103481">
    <property type="entry name" value="Multidrug resistance efflux transporter EmrE"/>
    <property type="match status" value="2"/>
</dbReference>
<name>A0A2G1DL87_9BACT</name>
<feature type="domain" description="EamA" evidence="7">
    <location>
        <begin position="156"/>
        <end position="288"/>
    </location>
</feature>
<organism evidence="9 10">
    <name type="scientific">Malaciobacter molluscorum LMG 25693</name>
    <dbReference type="NCBI Taxonomy" id="870501"/>
    <lineage>
        <taxon>Bacteria</taxon>
        <taxon>Pseudomonadati</taxon>
        <taxon>Campylobacterota</taxon>
        <taxon>Epsilonproteobacteria</taxon>
        <taxon>Campylobacterales</taxon>
        <taxon>Arcobacteraceae</taxon>
        <taxon>Malaciobacter</taxon>
    </lineage>
</organism>
<keyword evidence="5 6" id="KW-0472">Membrane</keyword>
<evidence type="ECO:0000256" key="5">
    <source>
        <dbReference type="ARBA" id="ARBA00023136"/>
    </source>
</evidence>
<accession>A0A2G1DL87</accession>
<feature type="transmembrane region" description="Helical" evidence="6">
    <location>
        <begin position="94"/>
        <end position="116"/>
    </location>
</feature>
<dbReference type="EMBL" id="NXFY01000001">
    <property type="protein sequence ID" value="PHO19239.1"/>
    <property type="molecule type" value="Genomic_DNA"/>
</dbReference>
<keyword evidence="4 6" id="KW-1133">Transmembrane helix</keyword>
<dbReference type="RefSeq" id="WP_099341056.1">
    <property type="nucleotide sequence ID" value="NZ_CP032098.1"/>
</dbReference>
<dbReference type="InterPro" id="IPR050638">
    <property type="entry name" value="AA-Vitamin_Transporters"/>
</dbReference>
<feature type="transmembrane region" description="Helical" evidence="6">
    <location>
        <begin position="69"/>
        <end position="88"/>
    </location>
</feature>
<keyword evidence="3 6" id="KW-0812">Transmembrane</keyword>
<evidence type="ECO:0000256" key="2">
    <source>
        <dbReference type="ARBA" id="ARBA00022475"/>
    </source>
</evidence>
<feature type="transmembrane region" description="Helical" evidence="6">
    <location>
        <begin position="184"/>
        <end position="203"/>
    </location>
</feature>
<dbReference type="Proteomes" id="UP000262712">
    <property type="component" value="Chromosome"/>
</dbReference>
<reference evidence="9 10" key="1">
    <citation type="submission" date="2017-09" db="EMBL/GenBank/DDBJ databases">
        <title>Arcobacter canalis sp. nov., a new species isolated from a water canal contaminated with urban sewage.</title>
        <authorList>
            <person name="Perez-Cataluna A."/>
            <person name="Salas-Masso N."/>
            <person name="Figueras M.J."/>
        </authorList>
    </citation>
    <scope>NUCLEOTIDE SEQUENCE [LARGE SCALE GENOMIC DNA]</scope>
    <source>
        <strain evidence="9 10">F98-3</strain>
    </source>
</reference>
<evidence type="ECO:0000313" key="10">
    <source>
        <dbReference type="Proteomes" id="UP000221222"/>
    </source>
</evidence>
<dbReference type="Pfam" id="PF00892">
    <property type="entry name" value="EamA"/>
    <property type="match status" value="2"/>
</dbReference>
<keyword evidence="2" id="KW-1003">Cell membrane</keyword>
<dbReference type="KEGG" id="amol:AMOL_1017"/>
<gene>
    <name evidence="8" type="ORF">AMOL_1017</name>
    <name evidence="9" type="ORF">CPU12_00205</name>
</gene>
<evidence type="ECO:0000259" key="7">
    <source>
        <dbReference type="Pfam" id="PF00892"/>
    </source>
</evidence>
<evidence type="ECO:0000256" key="1">
    <source>
        <dbReference type="ARBA" id="ARBA00004651"/>
    </source>
</evidence>
<dbReference type="InterPro" id="IPR000620">
    <property type="entry name" value="EamA_dom"/>
</dbReference>
<protein>
    <submittedName>
        <fullName evidence="9">EamA family transporter</fullName>
    </submittedName>
    <submittedName>
        <fullName evidence="8">EamA/RhaT family transporter</fullName>
    </submittedName>
</protein>
<feature type="transmembrane region" description="Helical" evidence="6">
    <location>
        <begin position="215"/>
        <end position="236"/>
    </location>
</feature>
<evidence type="ECO:0000256" key="3">
    <source>
        <dbReference type="ARBA" id="ARBA00022692"/>
    </source>
</evidence>
<feature type="transmembrane region" description="Helical" evidence="6">
    <location>
        <begin position="271"/>
        <end position="290"/>
    </location>
</feature>
<evidence type="ECO:0000313" key="8">
    <source>
        <dbReference type="EMBL" id="AXX92006.1"/>
    </source>
</evidence>
<dbReference type="EMBL" id="CP032098">
    <property type="protein sequence ID" value="AXX92006.1"/>
    <property type="molecule type" value="Genomic_DNA"/>
</dbReference>
<dbReference type="PANTHER" id="PTHR32322:SF18">
    <property type="entry name" value="S-ADENOSYLMETHIONINE_S-ADENOSYLHOMOCYSTEINE TRANSPORTER"/>
    <property type="match status" value="1"/>
</dbReference>
<feature type="transmembrane region" description="Helical" evidence="6">
    <location>
        <begin position="151"/>
        <end position="172"/>
    </location>
</feature>
<evidence type="ECO:0000256" key="6">
    <source>
        <dbReference type="SAM" id="Phobius"/>
    </source>
</evidence>
<evidence type="ECO:0000313" key="9">
    <source>
        <dbReference type="EMBL" id="PHO19239.1"/>
    </source>
</evidence>
<evidence type="ECO:0000313" key="11">
    <source>
        <dbReference type="Proteomes" id="UP000262712"/>
    </source>
</evidence>
<feature type="transmembrane region" description="Helical" evidence="6">
    <location>
        <begin position="248"/>
        <end position="265"/>
    </location>
</feature>
<dbReference type="PANTHER" id="PTHR32322">
    <property type="entry name" value="INNER MEMBRANE TRANSPORTER"/>
    <property type="match status" value="1"/>
</dbReference>
<dbReference type="GO" id="GO:0005886">
    <property type="term" value="C:plasma membrane"/>
    <property type="evidence" value="ECO:0007669"/>
    <property type="project" value="UniProtKB-SubCell"/>
</dbReference>
<feature type="transmembrane region" description="Helical" evidence="6">
    <location>
        <begin position="7"/>
        <end position="25"/>
    </location>
</feature>
<feature type="transmembrane region" description="Helical" evidence="6">
    <location>
        <begin position="37"/>
        <end position="57"/>
    </location>
</feature>